<organism evidence="6 7">
    <name type="scientific">Candidatus Scatavimonas merdigallinarum</name>
    <dbReference type="NCBI Taxonomy" id="2840914"/>
    <lineage>
        <taxon>Bacteria</taxon>
        <taxon>Bacillati</taxon>
        <taxon>Bacillota</taxon>
        <taxon>Clostridia</taxon>
        <taxon>Eubacteriales</taxon>
        <taxon>Oscillospiraceae</taxon>
        <taxon>Oscillospiraceae incertae sedis</taxon>
        <taxon>Candidatus Scatavimonas</taxon>
    </lineage>
</organism>
<evidence type="ECO:0000256" key="1">
    <source>
        <dbReference type="ARBA" id="ARBA00005417"/>
    </source>
</evidence>
<proteinExistence type="inferred from homology"/>
<keyword evidence="3" id="KW-0547">Nucleotide-binding</keyword>
<dbReference type="EMBL" id="DVFW01000040">
    <property type="protein sequence ID" value="HIQ81142.1"/>
    <property type="molecule type" value="Genomic_DNA"/>
</dbReference>
<dbReference type="GO" id="GO:0005524">
    <property type="term" value="F:ATP binding"/>
    <property type="evidence" value="ECO:0007669"/>
    <property type="project" value="UniProtKB-KW"/>
</dbReference>
<evidence type="ECO:0000313" key="6">
    <source>
        <dbReference type="EMBL" id="HIQ81142.1"/>
    </source>
</evidence>
<dbReference type="Gene3D" id="3.40.50.300">
    <property type="entry name" value="P-loop containing nucleotide triphosphate hydrolases"/>
    <property type="match status" value="1"/>
</dbReference>
<evidence type="ECO:0000256" key="4">
    <source>
        <dbReference type="ARBA" id="ARBA00022840"/>
    </source>
</evidence>
<evidence type="ECO:0000256" key="2">
    <source>
        <dbReference type="ARBA" id="ARBA00022448"/>
    </source>
</evidence>
<dbReference type="InterPro" id="IPR027417">
    <property type="entry name" value="P-loop_NTPase"/>
</dbReference>
<dbReference type="PANTHER" id="PTHR43335">
    <property type="entry name" value="ABC TRANSPORTER, ATP-BINDING PROTEIN"/>
    <property type="match status" value="1"/>
</dbReference>
<comment type="similarity">
    <text evidence="1">Belongs to the ABC transporter superfamily.</text>
</comment>
<gene>
    <name evidence="6" type="ORF">IAD32_07685</name>
</gene>
<keyword evidence="2" id="KW-0813">Transport</keyword>
<comment type="caution">
    <text evidence="6">The sequence shown here is derived from an EMBL/GenBank/DDBJ whole genome shotgun (WGS) entry which is preliminary data.</text>
</comment>
<evidence type="ECO:0000313" key="7">
    <source>
        <dbReference type="Proteomes" id="UP000886787"/>
    </source>
</evidence>
<accession>A0A9D1CUP8</accession>
<keyword evidence="4 6" id="KW-0067">ATP-binding</keyword>
<dbReference type="InterPro" id="IPR003439">
    <property type="entry name" value="ABC_transporter-like_ATP-bd"/>
</dbReference>
<dbReference type="SMART" id="SM00382">
    <property type="entry name" value="AAA"/>
    <property type="match status" value="1"/>
</dbReference>
<dbReference type="Proteomes" id="UP000886787">
    <property type="component" value="Unassembled WGS sequence"/>
</dbReference>
<sequence length="271" mass="30128">MLKITDCTKVFKKKKALDNFSAELGYGIYGLLGPNGAGKTTLIRCICGLYRPKSGSIITNGASIGYLPQKFGMFRELTVFEMMTYFATLKNIPKPKQKAQIEQYVEEVNLSDRMHDRISSLSGGMVRRLGIAQAMLGEPEIILFDEPTAGLDPEERMRFKNIFARIKRNCTVMISTHIVSDVEATCGHILIMDKGRLIADGTGAQIAQLAKGKVYLLEQSMEQNLHGNFFVKDRTEENGRAMIRVLSAQEQPGTVQPPTVEDGFLCALKKI</sequence>
<reference evidence="6" key="2">
    <citation type="journal article" date="2021" name="PeerJ">
        <title>Extensive microbial diversity within the chicken gut microbiome revealed by metagenomics and culture.</title>
        <authorList>
            <person name="Gilroy R."/>
            <person name="Ravi A."/>
            <person name="Getino M."/>
            <person name="Pursley I."/>
            <person name="Horton D.L."/>
            <person name="Alikhan N.F."/>
            <person name="Baker D."/>
            <person name="Gharbi K."/>
            <person name="Hall N."/>
            <person name="Watson M."/>
            <person name="Adriaenssens E.M."/>
            <person name="Foster-Nyarko E."/>
            <person name="Jarju S."/>
            <person name="Secka A."/>
            <person name="Antonio M."/>
            <person name="Oren A."/>
            <person name="Chaudhuri R.R."/>
            <person name="La Ragione R."/>
            <person name="Hildebrand F."/>
            <person name="Pallen M.J."/>
        </authorList>
    </citation>
    <scope>NUCLEOTIDE SEQUENCE</scope>
    <source>
        <strain evidence="6">ChiSjej1B19-3389</strain>
    </source>
</reference>
<evidence type="ECO:0000256" key="3">
    <source>
        <dbReference type="ARBA" id="ARBA00022741"/>
    </source>
</evidence>
<dbReference type="InterPro" id="IPR003593">
    <property type="entry name" value="AAA+_ATPase"/>
</dbReference>
<feature type="domain" description="ABC transporter" evidence="5">
    <location>
        <begin position="2"/>
        <end position="219"/>
    </location>
</feature>
<dbReference type="SUPFAM" id="SSF52540">
    <property type="entry name" value="P-loop containing nucleoside triphosphate hydrolases"/>
    <property type="match status" value="1"/>
</dbReference>
<dbReference type="Pfam" id="PF00005">
    <property type="entry name" value="ABC_tran"/>
    <property type="match status" value="1"/>
</dbReference>
<dbReference type="PROSITE" id="PS50893">
    <property type="entry name" value="ABC_TRANSPORTER_2"/>
    <property type="match status" value="1"/>
</dbReference>
<dbReference type="PANTHER" id="PTHR43335:SF2">
    <property type="entry name" value="ABC TRANSPORTER, ATP-BINDING PROTEIN"/>
    <property type="match status" value="1"/>
</dbReference>
<dbReference type="GO" id="GO:0016887">
    <property type="term" value="F:ATP hydrolysis activity"/>
    <property type="evidence" value="ECO:0007669"/>
    <property type="project" value="InterPro"/>
</dbReference>
<dbReference type="AlphaFoldDB" id="A0A9D1CUP8"/>
<evidence type="ECO:0000259" key="5">
    <source>
        <dbReference type="PROSITE" id="PS50893"/>
    </source>
</evidence>
<protein>
    <submittedName>
        <fullName evidence="6">ATP-binding cassette domain-containing protein</fullName>
    </submittedName>
</protein>
<reference evidence="6" key="1">
    <citation type="submission" date="2020-10" db="EMBL/GenBank/DDBJ databases">
        <authorList>
            <person name="Gilroy R."/>
        </authorList>
    </citation>
    <scope>NUCLEOTIDE SEQUENCE</scope>
    <source>
        <strain evidence="6">ChiSjej1B19-3389</strain>
    </source>
</reference>
<name>A0A9D1CUP8_9FIRM</name>